<reference evidence="3" key="1">
    <citation type="journal article" date="2023" name="Mol. Biol. Evol.">
        <title>Third-Generation Sequencing Reveals the Adaptive Role of the Epigenome in Three Deep-Sea Polychaetes.</title>
        <authorList>
            <person name="Perez M."/>
            <person name="Aroh O."/>
            <person name="Sun Y."/>
            <person name="Lan Y."/>
            <person name="Juniper S.K."/>
            <person name="Young C.R."/>
            <person name="Angers B."/>
            <person name="Qian P.Y."/>
        </authorList>
    </citation>
    <scope>NUCLEOTIDE SEQUENCE</scope>
    <source>
        <strain evidence="3">P08H-3</strain>
    </source>
</reference>
<evidence type="ECO:0000259" key="2">
    <source>
        <dbReference type="Pfam" id="PF05066"/>
    </source>
</evidence>
<gene>
    <name evidence="3" type="ORF">LSH36_358g01061</name>
</gene>
<evidence type="ECO:0000313" key="3">
    <source>
        <dbReference type="EMBL" id="KAK2151580.1"/>
    </source>
</evidence>
<evidence type="ECO:0000256" key="1">
    <source>
        <dbReference type="ARBA" id="ARBA00023163"/>
    </source>
</evidence>
<organism evidence="3 4">
    <name type="scientific">Paralvinella palmiformis</name>
    <dbReference type="NCBI Taxonomy" id="53620"/>
    <lineage>
        <taxon>Eukaryota</taxon>
        <taxon>Metazoa</taxon>
        <taxon>Spiralia</taxon>
        <taxon>Lophotrochozoa</taxon>
        <taxon>Annelida</taxon>
        <taxon>Polychaeta</taxon>
        <taxon>Sedentaria</taxon>
        <taxon>Canalipalpata</taxon>
        <taxon>Terebellida</taxon>
        <taxon>Terebelliformia</taxon>
        <taxon>Alvinellidae</taxon>
        <taxon>Paralvinella</taxon>
    </lineage>
</organism>
<name>A0AAD9JFQ9_9ANNE</name>
<sequence length="59" mass="6917">MQSELAKEKISKKKKGRTWAEAAKLVFEKFPKTPLSHKEVLKIIQEENLKDVRYICSNQ</sequence>
<dbReference type="Proteomes" id="UP001208570">
    <property type="component" value="Unassembled WGS sequence"/>
</dbReference>
<accession>A0AAD9JFQ9</accession>
<feature type="domain" description="HTH HARE-type" evidence="2">
    <location>
        <begin position="17"/>
        <end position="53"/>
    </location>
</feature>
<dbReference type="GO" id="GO:0035517">
    <property type="term" value="C:PR-DUB complex"/>
    <property type="evidence" value="ECO:0007669"/>
    <property type="project" value="TreeGrafter"/>
</dbReference>
<dbReference type="GO" id="GO:0003682">
    <property type="term" value="F:chromatin binding"/>
    <property type="evidence" value="ECO:0007669"/>
    <property type="project" value="TreeGrafter"/>
</dbReference>
<dbReference type="InterPro" id="IPR024811">
    <property type="entry name" value="ASX/ASX-like"/>
</dbReference>
<comment type="caution">
    <text evidence="3">The sequence shown here is derived from an EMBL/GenBank/DDBJ whole genome shotgun (WGS) entry which is preliminary data.</text>
</comment>
<dbReference type="Pfam" id="PF05066">
    <property type="entry name" value="HARE-HTH"/>
    <property type="match status" value="1"/>
</dbReference>
<dbReference type="InterPro" id="IPR007759">
    <property type="entry name" value="Asxl_HARE-HTH"/>
</dbReference>
<dbReference type="GO" id="GO:0045944">
    <property type="term" value="P:positive regulation of transcription by RNA polymerase II"/>
    <property type="evidence" value="ECO:0007669"/>
    <property type="project" value="TreeGrafter"/>
</dbReference>
<dbReference type="GO" id="GO:0009887">
    <property type="term" value="P:animal organ morphogenesis"/>
    <property type="evidence" value="ECO:0007669"/>
    <property type="project" value="TreeGrafter"/>
</dbReference>
<dbReference type="AlphaFoldDB" id="A0AAD9JFQ9"/>
<proteinExistence type="predicted"/>
<protein>
    <recommendedName>
        <fullName evidence="2">HTH HARE-type domain-containing protein</fullName>
    </recommendedName>
</protein>
<dbReference type="PANTHER" id="PTHR13578:SF20">
    <property type="entry name" value="POLYCOMB PROTEIN ASX"/>
    <property type="match status" value="1"/>
</dbReference>
<evidence type="ECO:0000313" key="4">
    <source>
        <dbReference type="Proteomes" id="UP001208570"/>
    </source>
</evidence>
<keyword evidence="1" id="KW-0804">Transcription</keyword>
<keyword evidence="4" id="KW-1185">Reference proteome</keyword>
<dbReference type="EMBL" id="JAODUP010000358">
    <property type="protein sequence ID" value="KAK2151580.1"/>
    <property type="molecule type" value="Genomic_DNA"/>
</dbReference>
<feature type="non-terminal residue" evidence="3">
    <location>
        <position position="1"/>
    </location>
</feature>
<dbReference type="PANTHER" id="PTHR13578">
    <property type="entry name" value="ADDITIONAL SEX COMBS LIKE PROTEIN ASXL"/>
    <property type="match status" value="1"/>
</dbReference>